<dbReference type="PROSITE" id="PS50800">
    <property type="entry name" value="SAP"/>
    <property type="match status" value="1"/>
</dbReference>
<reference evidence="18" key="1">
    <citation type="journal article" date="2007" name="Science">
        <title>Evolutionary and biomedical insights from the rhesus macaque genome.</title>
        <authorList>
            <person name="Gibbs R.A."/>
            <person name="Rogers J."/>
            <person name="Katze M.G."/>
            <person name="Bumgarner R."/>
            <person name="Weinstock G.M."/>
            <person name="Mardis E.R."/>
            <person name="Remington K.A."/>
            <person name="Strausberg R.L."/>
            <person name="Venter J.C."/>
            <person name="Wilson R.K."/>
            <person name="Batzer M.A."/>
            <person name="Bustamante C.D."/>
            <person name="Eichler E.E."/>
            <person name="Hahn M.W."/>
            <person name="Hardison R.C."/>
            <person name="Makova K.D."/>
            <person name="Miller W."/>
            <person name="Milosavljevic A."/>
            <person name="Palermo R.E."/>
            <person name="Siepel A."/>
            <person name="Sikela J.M."/>
            <person name="Attaway T."/>
            <person name="Bell S."/>
            <person name="Bernard K.E."/>
            <person name="Buhay C.J."/>
            <person name="Chandrabose M.N."/>
            <person name="Dao M."/>
            <person name="Davis C."/>
            <person name="Delehaunty K.D."/>
            <person name="Ding Y."/>
            <person name="Dinh H.H."/>
            <person name="Dugan-Rocha S."/>
            <person name="Fulton L.A."/>
            <person name="Gabisi R.A."/>
            <person name="Garner T.T."/>
            <person name="Godfrey J."/>
            <person name="Hawes A.C."/>
            <person name="Hernandez J."/>
            <person name="Hines S."/>
            <person name="Holder M."/>
            <person name="Hume J."/>
            <person name="Jhangiani S.N."/>
            <person name="Joshi V."/>
            <person name="Khan Z.M."/>
            <person name="Kirkness E.F."/>
            <person name="Cree A."/>
            <person name="Fowler R.G."/>
            <person name="Lee S."/>
            <person name="Lewis L.R."/>
            <person name="Li Z."/>
            <person name="Liu Y.-S."/>
            <person name="Moore S.M."/>
            <person name="Muzny D."/>
            <person name="Nazareth L.V."/>
            <person name="Ngo D.N."/>
            <person name="Okwuonu G.O."/>
            <person name="Pai G."/>
            <person name="Parker D."/>
            <person name="Paul H.A."/>
            <person name="Pfannkoch C."/>
            <person name="Pohl C.S."/>
            <person name="Rogers Y.-H.C."/>
            <person name="Ruiz S.J."/>
            <person name="Sabo A."/>
            <person name="Santibanez J."/>
            <person name="Schneider B.W."/>
            <person name="Smith S.M."/>
            <person name="Sodergren E."/>
            <person name="Svatek A.F."/>
            <person name="Utterback T.R."/>
            <person name="Vattathil S."/>
            <person name="Warren W."/>
            <person name="White C.S."/>
            <person name="Chinwalla A.T."/>
            <person name="Feng Y."/>
            <person name="Halpern A.L."/>
            <person name="Hillier L.W."/>
            <person name="Huang X."/>
            <person name="Minx P."/>
            <person name="Nelson J.O."/>
            <person name="Pepin K.H."/>
            <person name="Qin X."/>
            <person name="Sutton G.G."/>
            <person name="Venter E."/>
            <person name="Walenz B.P."/>
            <person name="Wallis J.W."/>
            <person name="Worley K.C."/>
            <person name="Yang S.-P."/>
            <person name="Jones S.M."/>
            <person name="Marra M.A."/>
            <person name="Rocchi M."/>
            <person name="Schein J.E."/>
            <person name="Baertsch R."/>
            <person name="Clarke L."/>
            <person name="Csuros M."/>
            <person name="Glasscock J."/>
            <person name="Harris R.A."/>
            <person name="Havlak P."/>
            <person name="Jackson A.R."/>
            <person name="Jiang H."/>
            <person name="Liu Y."/>
            <person name="Messina D.N."/>
            <person name="Shen Y."/>
            <person name="Song H.X.-Z."/>
            <person name="Wylie T."/>
            <person name="Zhang L."/>
            <person name="Birney E."/>
            <person name="Han K."/>
            <person name="Konkel M.K."/>
            <person name="Lee J."/>
            <person name="Smit A.F.A."/>
            <person name="Ullmer B."/>
            <person name="Wang H."/>
            <person name="Xing J."/>
            <person name="Burhans R."/>
            <person name="Cheng Z."/>
            <person name="Karro J.E."/>
            <person name="Ma J."/>
            <person name="Raney B."/>
            <person name="She X."/>
            <person name="Cox M.J."/>
            <person name="Demuth J.P."/>
            <person name="Dumas L.J."/>
            <person name="Han S.-G."/>
            <person name="Hopkins J."/>
            <person name="Karimpour-Fard A."/>
            <person name="Kim Y.H."/>
            <person name="Pollack J.R."/>
            <person name="Vinar T."/>
            <person name="Addo-Quaye C."/>
            <person name="Degenhardt J."/>
            <person name="Denby A."/>
            <person name="Hubisz M.J."/>
            <person name="Indap A."/>
            <person name="Kosiol C."/>
            <person name="Lahn B.T."/>
            <person name="Lawson H.A."/>
            <person name="Marklein A."/>
            <person name="Nielsen R."/>
            <person name="Vallender E.J."/>
            <person name="Clark A.G."/>
            <person name="Ferguson B."/>
            <person name="Hernandez R.D."/>
            <person name="Hirani K."/>
            <person name="Kehrer-Sawatzki H."/>
            <person name="Kolb J."/>
            <person name="Patil S."/>
            <person name="Pu L.-L."/>
            <person name="Ren Y."/>
            <person name="Smith D.G."/>
            <person name="Wheeler D.A."/>
            <person name="Schenck I."/>
            <person name="Ball E.V."/>
            <person name="Chen R."/>
            <person name="Cooper D.N."/>
            <person name="Giardine B."/>
            <person name="Hsu F."/>
            <person name="Kent W.J."/>
            <person name="Lesk A."/>
            <person name="Nelson D.L."/>
            <person name="O'brien W.E."/>
            <person name="Pruefer K."/>
            <person name="Stenson P.D."/>
            <person name="Wallace J.C."/>
            <person name="Ke H."/>
            <person name="Liu X.-M."/>
            <person name="Wang P."/>
            <person name="Xiang A.P."/>
            <person name="Yang F."/>
            <person name="Barber G.P."/>
            <person name="Haussler D."/>
            <person name="Karolchik D."/>
            <person name="Kern A.D."/>
            <person name="Kuhn R.M."/>
            <person name="Smith K.E."/>
            <person name="Zwieg A.S."/>
        </authorList>
    </citation>
    <scope>NUCLEOTIDE SEQUENCE [LARGE SCALE GENOMIC DNA]</scope>
    <source>
        <strain evidence="18">17573</strain>
    </source>
</reference>
<feature type="compositionally biased region" description="Gly residues" evidence="14">
    <location>
        <begin position="862"/>
        <end position="871"/>
    </location>
</feature>
<evidence type="ECO:0000259" key="15">
    <source>
        <dbReference type="PROSITE" id="PS50102"/>
    </source>
</evidence>
<accession>A0A1D5QVJ2</accession>
<evidence type="ECO:0000259" key="16">
    <source>
        <dbReference type="PROSITE" id="PS50800"/>
    </source>
</evidence>
<dbReference type="PROSITE" id="PS50102">
    <property type="entry name" value="RRM"/>
    <property type="match status" value="1"/>
</dbReference>
<dbReference type="InterPro" id="IPR003034">
    <property type="entry name" value="SAP_dom"/>
</dbReference>
<evidence type="ECO:0000256" key="9">
    <source>
        <dbReference type="ARBA" id="ARBA00023015"/>
    </source>
</evidence>
<evidence type="ECO:0000313" key="17">
    <source>
        <dbReference type="Ensembl" id="ENSMMUP00000052072.2"/>
    </source>
</evidence>
<evidence type="ECO:0000313" key="18">
    <source>
        <dbReference type="Proteomes" id="UP000006718"/>
    </source>
</evidence>
<evidence type="ECO:0000256" key="14">
    <source>
        <dbReference type="SAM" id="MobiDB-lite"/>
    </source>
</evidence>
<protein>
    <submittedName>
        <fullName evidence="17">Scaffold attachment factor B</fullName>
    </submittedName>
</protein>
<dbReference type="VEuPathDB" id="HostDB:ENSMMUG00000017970"/>
<keyword evidence="9" id="KW-0805">Transcription regulation</keyword>
<comment type="subcellular location">
    <subcellularLocation>
        <location evidence="1">Nucleus</location>
    </subcellularLocation>
</comment>
<keyword evidence="8" id="KW-0007">Acetylation</keyword>
<reference evidence="17" key="3">
    <citation type="submission" date="2025-08" db="UniProtKB">
        <authorList>
            <consortium name="Ensembl"/>
        </authorList>
    </citation>
    <scope>IDENTIFICATION</scope>
    <source>
        <strain evidence="17">17573</strain>
    </source>
</reference>
<keyword evidence="11" id="KW-0804">Transcription</keyword>
<dbReference type="Pfam" id="PF02037">
    <property type="entry name" value="SAP"/>
    <property type="match status" value="1"/>
</dbReference>
<evidence type="ECO:0000256" key="6">
    <source>
        <dbReference type="ARBA" id="ARBA00022843"/>
    </source>
</evidence>
<evidence type="ECO:0000256" key="7">
    <source>
        <dbReference type="ARBA" id="ARBA00022884"/>
    </source>
</evidence>
<dbReference type="SMR" id="A0A1D5QVJ2"/>
<dbReference type="SUPFAM" id="SSF68906">
    <property type="entry name" value="SAP domain"/>
    <property type="match status" value="1"/>
</dbReference>
<keyword evidence="3" id="KW-0678">Repressor</keyword>
<feature type="compositionally biased region" description="Acidic residues" evidence="14">
    <location>
        <begin position="98"/>
        <end position="117"/>
    </location>
</feature>
<keyword evidence="4" id="KW-1017">Isopeptide bond</keyword>
<proteinExistence type="predicted"/>
<dbReference type="Gene3D" id="1.10.720.30">
    <property type="entry name" value="SAP domain"/>
    <property type="match status" value="1"/>
</dbReference>
<feature type="region of interest" description="Disordered" evidence="14">
    <location>
        <begin position="727"/>
        <end position="885"/>
    </location>
</feature>
<keyword evidence="7 13" id="KW-0694">RNA-binding</keyword>
<dbReference type="InterPro" id="IPR035979">
    <property type="entry name" value="RBD_domain_sf"/>
</dbReference>
<evidence type="ECO:0000256" key="5">
    <source>
        <dbReference type="ARBA" id="ARBA00022553"/>
    </source>
</evidence>
<dbReference type="CDD" id="cd12679">
    <property type="entry name" value="RRM_SAFB1_SAFB2"/>
    <property type="match status" value="1"/>
</dbReference>
<dbReference type="InterPro" id="IPR012677">
    <property type="entry name" value="Nucleotide-bd_a/b_plait_sf"/>
</dbReference>
<feature type="compositionally biased region" description="Low complexity" evidence="14">
    <location>
        <begin position="309"/>
        <end position="318"/>
    </location>
</feature>
<dbReference type="ExpressionAtlas" id="A0A1D5QVJ2">
    <property type="expression patterns" value="baseline"/>
</dbReference>
<feature type="domain" description="SAP" evidence="16">
    <location>
        <begin position="31"/>
        <end position="65"/>
    </location>
</feature>
<feature type="region of interest" description="Disordered" evidence="14">
    <location>
        <begin position="64"/>
        <end position="117"/>
    </location>
</feature>
<gene>
    <name evidence="17 19" type="primary">SAFB</name>
</gene>
<keyword evidence="10" id="KW-0238">DNA-binding</keyword>
<feature type="compositionally biased region" description="Low complexity" evidence="14">
    <location>
        <begin position="1"/>
        <end position="24"/>
    </location>
</feature>
<feature type="domain" description="RRM" evidence="15">
    <location>
        <begin position="384"/>
        <end position="462"/>
    </location>
</feature>
<evidence type="ECO:0000256" key="12">
    <source>
        <dbReference type="ARBA" id="ARBA00023242"/>
    </source>
</evidence>
<organism evidence="17 18">
    <name type="scientific">Macaca mulatta</name>
    <name type="common">Rhesus macaque</name>
    <dbReference type="NCBI Taxonomy" id="9544"/>
    <lineage>
        <taxon>Eukaryota</taxon>
        <taxon>Metazoa</taxon>
        <taxon>Chordata</taxon>
        <taxon>Craniata</taxon>
        <taxon>Vertebrata</taxon>
        <taxon>Euteleostomi</taxon>
        <taxon>Mammalia</taxon>
        <taxon>Eutheria</taxon>
        <taxon>Euarchontoglires</taxon>
        <taxon>Primates</taxon>
        <taxon>Haplorrhini</taxon>
        <taxon>Catarrhini</taxon>
        <taxon>Cercopithecidae</taxon>
        <taxon>Cercopithecinae</taxon>
        <taxon>Macaca</taxon>
    </lineage>
</organism>
<dbReference type="GO" id="GO:0003723">
    <property type="term" value="F:RNA binding"/>
    <property type="evidence" value="ECO:0007669"/>
    <property type="project" value="UniProtKB-UniRule"/>
</dbReference>
<dbReference type="SMART" id="SM00513">
    <property type="entry name" value="SAP"/>
    <property type="match status" value="1"/>
</dbReference>
<dbReference type="InterPro" id="IPR051738">
    <property type="entry name" value="SAF_Modulators"/>
</dbReference>
<reference evidence="17" key="2">
    <citation type="submission" date="2019-01" db="EMBL/GenBank/DDBJ databases">
        <authorList>
            <person name="Graves T."/>
            <person name="Eichler E.E."/>
            <person name="Wilson R.K."/>
        </authorList>
    </citation>
    <scope>NUCLEOTIDE SEQUENCE [LARGE SCALE GENOMIC DNA]</scope>
    <source>
        <strain evidence="17">17573</strain>
    </source>
</reference>
<evidence type="ECO:0000256" key="10">
    <source>
        <dbReference type="ARBA" id="ARBA00023125"/>
    </source>
</evidence>
<keyword evidence="12" id="KW-0539">Nucleus</keyword>
<feature type="region of interest" description="Disordered" evidence="14">
    <location>
        <begin position="1"/>
        <end position="33"/>
    </location>
</feature>
<evidence type="ECO:0000256" key="4">
    <source>
        <dbReference type="ARBA" id="ARBA00022499"/>
    </source>
</evidence>
<keyword evidence="2" id="KW-0488">Methylation</keyword>
<dbReference type="PANTHER" id="PTHR15683">
    <property type="entry name" value="SCAFFOLD ATTACHMENT FACTOR B-RELATED"/>
    <property type="match status" value="1"/>
</dbReference>
<keyword evidence="5" id="KW-0597">Phosphoprotein</keyword>
<keyword evidence="18" id="KW-1185">Reference proteome</keyword>
<feature type="region of interest" description="Disordered" evidence="14">
    <location>
        <begin position="455"/>
        <end position="619"/>
    </location>
</feature>
<keyword evidence="6" id="KW-0832">Ubl conjugation</keyword>
<dbReference type="Gene3D" id="3.30.70.330">
    <property type="match status" value="1"/>
</dbReference>
<sequence length="885" mass="99566">MAETLSGLGDSGAAGAAALSSASSETGTRRLSDLRVIDLRAELRKRNVDSSGNKSVLMERLKKAIEDEGGNPDEIEITSDGNKKTSKRSSKGRKPEEEGVEDNGLEENSGDGQEDVETSLENLQDIDIMDISVLDEAEIDNGSVADCVEDDDADNLQESLSDSRELVEGEMKELPEQLQEHAIEDKETINNLDTSSSDFTILQKILDILGETCKSEPVKEESSELEQPFAQDTSSVGPDRKLAEEEDLFDSAHPEEGDLDLASESTAHAQSSKADSLLAVVKREPAEQPGDGERTDCEPVGLEPAVEQSSAASELAEASSEELAEAPTEAASPEARDSKEDGRKFDFEACNEVPPAPKESSTSEGADQKMRFVFSQLKIFSCGRNFWVSGLSSTTRATDLKNLFSKYGKVVGAKVVTNARSPGARCYGFVTMSTAEEATKCINHLHKTELHGKMISVEKAKNEPVGKKTSDKRDSDGKKEKSSNSDRSANLKRDDKCDRKDDAKKGEDGSGEKSKDQDDQKPGPSERSRATKSGSRGTERTVVMDKSKGVPVISVKTSGSKERASKSQDRKSASREKRSVVSFDKVKEPRKSRDSESHSRVRERSEREQRMQAQWEREERERLEIARERLAFQRQRLERERMERERLERERMHVEHERRREQERIHREREELRRQQELRYEQERRPAVRRPYDLDRRDDAYWPEAKRAALDERYHSDFNRQDRFHDFDHRDRGRYPDHSVDRSVGPLLGVQHYPERHGGPERHGRDSRDGWGGYGSDKRMSEGRGLPPPPRGRRDWGDHGRREDDRAWQGTADGGMMDRDHKRWQGEEHRMISQSNQCEFVPRRGSFAPGGASRGHPIPHGGMQGGFGGQSRGSRPSDARFTRRY</sequence>
<dbReference type="GO" id="GO:0003677">
    <property type="term" value="F:DNA binding"/>
    <property type="evidence" value="ECO:0007669"/>
    <property type="project" value="UniProtKB-KW"/>
</dbReference>
<dbReference type="Ensembl" id="ENSMMUT00000065409.2">
    <property type="protein sequence ID" value="ENSMMUP00000052072.2"/>
    <property type="gene ID" value="ENSMMUG00000017970.4"/>
</dbReference>
<dbReference type="InterPro" id="IPR000504">
    <property type="entry name" value="RRM_dom"/>
</dbReference>
<dbReference type="SUPFAM" id="SSF54928">
    <property type="entry name" value="RNA-binding domain, RBD"/>
    <property type="match status" value="1"/>
</dbReference>
<dbReference type="PANTHER" id="PTHR15683:SF6">
    <property type="entry name" value="SCAFFOLD ATTACHMENT FACTOR B1"/>
    <property type="match status" value="1"/>
</dbReference>
<dbReference type="SMART" id="SM00360">
    <property type="entry name" value="RRM"/>
    <property type="match status" value="1"/>
</dbReference>
<dbReference type="AlphaFoldDB" id="A0A1D5QVJ2"/>
<feature type="compositionally biased region" description="Basic and acidic residues" evidence="14">
    <location>
        <begin position="559"/>
        <end position="619"/>
    </location>
</feature>
<dbReference type="VGNC" id="VGNC:76964">
    <property type="gene designation" value="SAFB"/>
</dbReference>
<dbReference type="Bgee" id="ENSMMUG00000017970">
    <property type="expression patterns" value="Expressed in cerebellar cortex and 21 other cell types or tissues"/>
</dbReference>
<dbReference type="InterPro" id="IPR036361">
    <property type="entry name" value="SAP_dom_sf"/>
</dbReference>
<feature type="compositionally biased region" description="Basic and acidic residues" evidence="14">
    <location>
        <begin position="816"/>
        <end position="831"/>
    </location>
</feature>
<feature type="compositionally biased region" description="Polar residues" evidence="14">
    <location>
        <begin position="263"/>
        <end position="274"/>
    </location>
</feature>
<dbReference type="Proteomes" id="UP000006718">
    <property type="component" value="Chromosome 19"/>
</dbReference>
<evidence type="ECO:0000256" key="1">
    <source>
        <dbReference type="ARBA" id="ARBA00004123"/>
    </source>
</evidence>
<reference evidence="17" key="4">
    <citation type="submission" date="2025-09" db="UniProtKB">
        <authorList>
            <consortium name="Ensembl"/>
        </authorList>
    </citation>
    <scope>IDENTIFICATION</scope>
    <source>
        <strain evidence="17">17573</strain>
    </source>
</reference>
<dbReference type="GO" id="GO:0005634">
    <property type="term" value="C:nucleus"/>
    <property type="evidence" value="ECO:0007669"/>
    <property type="project" value="UniProtKB-SubCell"/>
</dbReference>
<feature type="compositionally biased region" description="Basic and acidic residues" evidence="14">
    <location>
        <begin position="727"/>
        <end position="741"/>
    </location>
</feature>
<evidence type="ECO:0000256" key="8">
    <source>
        <dbReference type="ARBA" id="ARBA00022990"/>
    </source>
</evidence>
<feature type="compositionally biased region" description="Basic and acidic residues" evidence="14">
    <location>
        <begin position="875"/>
        <end position="885"/>
    </location>
</feature>
<name>A0A1D5QVJ2_MACMU</name>
<dbReference type="Pfam" id="PF00076">
    <property type="entry name" value="RRM_1"/>
    <property type="match status" value="1"/>
</dbReference>
<feature type="compositionally biased region" description="Basic and acidic residues" evidence="14">
    <location>
        <begin position="753"/>
        <end position="769"/>
    </location>
</feature>
<feature type="compositionally biased region" description="Basic and acidic residues" evidence="14">
    <location>
        <begin position="792"/>
        <end position="807"/>
    </location>
</feature>
<evidence type="ECO:0000256" key="3">
    <source>
        <dbReference type="ARBA" id="ARBA00022491"/>
    </source>
</evidence>
<feature type="compositionally biased region" description="Basic and acidic residues" evidence="14">
    <location>
        <begin position="455"/>
        <end position="529"/>
    </location>
</feature>
<evidence type="ECO:0000256" key="2">
    <source>
        <dbReference type="ARBA" id="ARBA00022481"/>
    </source>
</evidence>
<evidence type="ECO:0000256" key="11">
    <source>
        <dbReference type="ARBA" id="ARBA00023163"/>
    </source>
</evidence>
<dbReference type="FunFam" id="3.30.70.330:FF:000197">
    <property type="entry name" value="Scaffold attachment factor B2"/>
    <property type="match status" value="1"/>
</dbReference>
<dbReference type="GeneTree" id="ENSGT00940000155916"/>
<feature type="compositionally biased region" description="Basic and acidic residues" evidence="14">
    <location>
        <begin position="537"/>
        <end position="548"/>
    </location>
</feature>
<evidence type="ECO:0000256" key="13">
    <source>
        <dbReference type="PROSITE-ProRule" id="PRU00176"/>
    </source>
</evidence>
<feature type="compositionally biased region" description="Basic and acidic residues" evidence="14">
    <location>
        <begin position="281"/>
        <end position="297"/>
    </location>
</feature>
<feature type="region of interest" description="Disordered" evidence="14">
    <location>
        <begin position="649"/>
        <end position="674"/>
    </location>
</feature>
<feature type="region of interest" description="Disordered" evidence="14">
    <location>
        <begin position="215"/>
        <end position="341"/>
    </location>
</feature>
<evidence type="ECO:0000313" key="19">
    <source>
        <dbReference type="VGNC" id="VGNC:76964"/>
    </source>
</evidence>
<dbReference type="InterPro" id="IPR034781">
    <property type="entry name" value="SAFB1_2_RBD"/>
</dbReference>
<feature type="compositionally biased region" description="Acidic residues" evidence="14">
    <location>
        <begin position="67"/>
        <end position="77"/>
    </location>
</feature>
<dbReference type="FunFam" id="1.10.720.30:FF:000005">
    <property type="entry name" value="scaffold attachment factor B2 isoform X1"/>
    <property type="match status" value="1"/>
</dbReference>